<name>A0A645EUF5_9ZZZZ</name>
<protein>
    <submittedName>
        <fullName evidence="1">Uncharacterized protein</fullName>
    </submittedName>
</protein>
<gene>
    <name evidence="1" type="ORF">SDC9_152100</name>
</gene>
<dbReference type="AlphaFoldDB" id="A0A645EUF5"/>
<proteinExistence type="predicted"/>
<evidence type="ECO:0000313" key="1">
    <source>
        <dbReference type="EMBL" id="MPN04852.1"/>
    </source>
</evidence>
<reference evidence="1" key="1">
    <citation type="submission" date="2019-08" db="EMBL/GenBank/DDBJ databases">
        <authorList>
            <person name="Kucharzyk K."/>
            <person name="Murdoch R.W."/>
            <person name="Higgins S."/>
            <person name="Loffler F."/>
        </authorList>
    </citation>
    <scope>NUCLEOTIDE SEQUENCE</scope>
</reference>
<dbReference type="EMBL" id="VSSQ01050772">
    <property type="protein sequence ID" value="MPN04852.1"/>
    <property type="molecule type" value="Genomic_DNA"/>
</dbReference>
<organism evidence="1">
    <name type="scientific">bioreactor metagenome</name>
    <dbReference type="NCBI Taxonomy" id="1076179"/>
    <lineage>
        <taxon>unclassified sequences</taxon>
        <taxon>metagenomes</taxon>
        <taxon>ecological metagenomes</taxon>
    </lineage>
</organism>
<accession>A0A645EUF5</accession>
<comment type="caution">
    <text evidence="1">The sequence shown here is derived from an EMBL/GenBank/DDBJ whole genome shotgun (WGS) entry which is preliminary data.</text>
</comment>
<sequence>MGASAVAHGPYNTNDMDAVLMVTEPYADVYIKWLFAQIDFHNAEYTRYNNSMIMYNAALSAYADAYNRSHMPTQTSFVL</sequence>